<dbReference type="EMBL" id="AP018817">
    <property type="protein sequence ID" value="BBF68574.1"/>
    <property type="molecule type" value="Genomic_DNA"/>
</dbReference>
<dbReference type="Proteomes" id="UP001059971">
    <property type="component" value="Chromosome 1"/>
</dbReference>
<name>A0ABM7G206_9SPHN</name>
<sequence length="69" mass="7798">MGTGFVAEFGNEVLFLIDRDWFGWPDPPQWGLASFDVANVKWNLWGNFSDLPSAWTVPEPLYAPELNPA</sequence>
<evidence type="ECO:0000313" key="2">
    <source>
        <dbReference type="Proteomes" id="UP001059971"/>
    </source>
</evidence>
<reference evidence="1" key="1">
    <citation type="submission" date="2018-07" db="EMBL/GenBank/DDBJ databases">
        <title>Complete genome sequence of Sphingomonas bisphenolicum strain AO1, a bisphenol A degradative bacterium isolated from Japanese farm field.</title>
        <authorList>
            <person name="Murakami M."/>
            <person name="Koh M."/>
            <person name="Koba S."/>
            <person name="Matsumura Y."/>
        </authorList>
    </citation>
    <scope>NUCLEOTIDE SEQUENCE</scope>
    <source>
        <strain evidence="1">AO1</strain>
    </source>
</reference>
<gene>
    <name evidence="1" type="ORF">SBA_ch1_07740</name>
</gene>
<proteinExistence type="predicted"/>
<keyword evidence="2" id="KW-1185">Reference proteome</keyword>
<organism evidence="1 2">
    <name type="scientific">Sphingomonas bisphenolicum</name>
    <dbReference type="NCBI Taxonomy" id="296544"/>
    <lineage>
        <taxon>Bacteria</taxon>
        <taxon>Pseudomonadati</taxon>
        <taxon>Pseudomonadota</taxon>
        <taxon>Alphaproteobacteria</taxon>
        <taxon>Sphingomonadales</taxon>
        <taxon>Sphingomonadaceae</taxon>
        <taxon>Sphingomonas</taxon>
    </lineage>
</organism>
<accession>A0ABM7G206</accession>
<evidence type="ECO:0000313" key="1">
    <source>
        <dbReference type="EMBL" id="BBF68574.1"/>
    </source>
</evidence>
<protein>
    <submittedName>
        <fullName evidence="1">Uncharacterized protein</fullName>
    </submittedName>
</protein>